<reference evidence="2" key="1">
    <citation type="submission" date="2015-08" db="UniProtKB">
        <authorList>
            <consortium name="WormBaseParasite"/>
        </authorList>
    </citation>
    <scope>IDENTIFICATION</scope>
</reference>
<name>A0A0K0DS28_STRER</name>
<evidence type="ECO:0000313" key="1">
    <source>
        <dbReference type="Proteomes" id="UP000035681"/>
    </source>
</evidence>
<proteinExistence type="predicted"/>
<evidence type="ECO:0000313" key="3">
    <source>
        <dbReference type="WBParaSite" id="TCONS_00016132.p1"/>
    </source>
</evidence>
<evidence type="ECO:0000313" key="2">
    <source>
        <dbReference type="WBParaSite" id="SSTP_0000004200.1"/>
    </source>
</evidence>
<dbReference type="AlphaFoldDB" id="A0A0K0DS28"/>
<dbReference type="WBParaSite" id="TCONS_00016132.p1">
    <property type="protein sequence ID" value="TCONS_00016132.p1"/>
    <property type="gene ID" value="XLOC_010783"/>
</dbReference>
<keyword evidence="1" id="KW-1185">Reference proteome</keyword>
<protein>
    <submittedName>
        <fullName evidence="2 3">Uncharacterized protein</fullName>
    </submittedName>
</protein>
<accession>A0A0K0DS28</accession>
<sequence length="130" mass="15528">MSNEQIQNFMLDDSNQVSVEKIDFLTSSIPTYEETTENVKNNNKKLITMYRNHKFCINNFSNKEQIIYSILLLIDSLTAKSMRIMQLKRLIKEEIEKIKINSMRNQKNETLKYLKTELLYKNNFSFDDEN</sequence>
<dbReference type="Proteomes" id="UP000035681">
    <property type="component" value="Unplaced"/>
</dbReference>
<organism evidence="2">
    <name type="scientific">Strongyloides stercoralis</name>
    <name type="common">Threadworm</name>
    <dbReference type="NCBI Taxonomy" id="6248"/>
    <lineage>
        <taxon>Eukaryota</taxon>
        <taxon>Metazoa</taxon>
        <taxon>Ecdysozoa</taxon>
        <taxon>Nematoda</taxon>
        <taxon>Chromadorea</taxon>
        <taxon>Rhabditida</taxon>
        <taxon>Tylenchina</taxon>
        <taxon>Panagrolaimomorpha</taxon>
        <taxon>Strongyloidoidea</taxon>
        <taxon>Strongyloididae</taxon>
        <taxon>Strongyloides</taxon>
    </lineage>
</organism>
<dbReference type="WBParaSite" id="SSTP_0000004200.1">
    <property type="protein sequence ID" value="SSTP_0000004200.1"/>
    <property type="gene ID" value="SSTP_0000004200"/>
</dbReference>